<dbReference type="EMBL" id="MAVT02000499">
    <property type="protein sequence ID" value="POS75354.1"/>
    <property type="molecule type" value="Genomic_DNA"/>
</dbReference>
<comment type="caution">
    <text evidence="2">The sequence shown here is derived from an EMBL/GenBank/DDBJ whole genome shotgun (WGS) entry which is preliminary data.</text>
</comment>
<name>A0A2P5HYM4_DIAHE</name>
<evidence type="ECO:0000313" key="2">
    <source>
        <dbReference type="EMBL" id="POS75354.1"/>
    </source>
</evidence>
<accession>A0A2P5HYM4</accession>
<evidence type="ECO:0000313" key="3">
    <source>
        <dbReference type="Proteomes" id="UP000094444"/>
    </source>
</evidence>
<feature type="region of interest" description="Disordered" evidence="1">
    <location>
        <begin position="19"/>
        <end position="39"/>
    </location>
</feature>
<reference evidence="2" key="1">
    <citation type="submission" date="2017-09" db="EMBL/GenBank/DDBJ databases">
        <title>Polyketide synthases of a Diaporthe helianthi virulent isolate.</title>
        <authorList>
            <person name="Baroncelli R."/>
        </authorList>
    </citation>
    <scope>NUCLEOTIDE SEQUENCE [LARGE SCALE GENOMIC DNA]</scope>
    <source>
        <strain evidence="2">7/96</strain>
    </source>
</reference>
<proteinExistence type="predicted"/>
<dbReference type="Proteomes" id="UP000094444">
    <property type="component" value="Unassembled WGS sequence"/>
</dbReference>
<dbReference type="AlphaFoldDB" id="A0A2P5HYM4"/>
<organism evidence="2 3">
    <name type="scientific">Diaporthe helianthi</name>
    <dbReference type="NCBI Taxonomy" id="158607"/>
    <lineage>
        <taxon>Eukaryota</taxon>
        <taxon>Fungi</taxon>
        <taxon>Dikarya</taxon>
        <taxon>Ascomycota</taxon>
        <taxon>Pezizomycotina</taxon>
        <taxon>Sordariomycetes</taxon>
        <taxon>Sordariomycetidae</taxon>
        <taxon>Diaporthales</taxon>
        <taxon>Diaporthaceae</taxon>
        <taxon>Diaporthe</taxon>
    </lineage>
</organism>
<protein>
    <submittedName>
        <fullName evidence="2">Uncharacterized protein</fullName>
    </submittedName>
</protein>
<dbReference type="InParanoid" id="A0A2P5HYM4"/>
<gene>
    <name evidence="2" type="ORF">DHEL01_v206251</name>
</gene>
<sequence>MQCLRTVVNALRPAIVRHHHDIPYQPGPRRGPRRRSQPLGPAPCSALIWTPRVSFRGPETSTYVADHTEAQVLHADAELFGLTLQPPSRPSSTTVNIMCGEFGLIMIVQLANCRTHMSTSNSIPTTLYSSYCWGLWAEAIGLCWKNDEILSKLASASSSITATKFRDVCRRRPYPQKPRHNAAGLSTGAQAGIGVGISVVVLGAIAAGLTL</sequence>
<keyword evidence="3" id="KW-1185">Reference proteome</keyword>
<evidence type="ECO:0000256" key="1">
    <source>
        <dbReference type="SAM" id="MobiDB-lite"/>
    </source>
</evidence>